<sequence>MCASSSFCNSITFYLRYKLHLMKRNLATTAISSCCQLFILIKIGFFPLQPFHFIKLTSSYLTLFSDFSGKFNESLMNVFIVFAAAFKERDIKSFCHLLSSLEIYYSHMGSITLVTYQYFNYILRSILKIR</sequence>
<dbReference type="Proteomes" id="UP000054359">
    <property type="component" value="Unassembled WGS sequence"/>
</dbReference>
<gene>
    <name evidence="2" type="ORF">X975_06091</name>
</gene>
<proteinExistence type="predicted"/>
<keyword evidence="1" id="KW-0812">Transmembrane</keyword>
<reference evidence="2 3" key="1">
    <citation type="submission" date="2013-11" db="EMBL/GenBank/DDBJ databases">
        <title>Genome sequencing of Stegodyphus mimosarum.</title>
        <authorList>
            <person name="Bechsgaard J."/>
        </authorList>
    </citation>
    <scope>NUCLEOTIDE SEQUENCE [LARGE SCALE GENOMIC DNA]</scope>
</reference>
<keyword evidence="1" id="KW-0472">Membrane</keyword>
<organism evidence="2 3">
    <name type="scientific">Stegodyphus mimosarum</name>
    <name type="common">African social velvet spider</name>
    <dbReference type="NCBI Taxonomy" id="407821"/>
    <lineage>
        <taxon>Eukaryota</taxon>
        <taxon>Metazoa</taxon>
        <taxon>Ecdysozoa</taxon>
        <taxon>Arthropoda</taxon>
        <taxon>Chelicerata</taxon>
        <taxon>Arachnida</taxon>
        <taxon>Araneae</taxon>
        <taxon>Araneomorphae</taxon>
        <taxon>Entelegynae</taxon>
        <taxon>Eresoidea</taxon>
        <taxon>Eresidae</taxon>
        <taxon>Stegodyphus</taxon>
    </lineage>
</organism>
<dbReference type="AlphaFoldDB" id="A0A087UB49"/>
<name>A0A087UB49_STEMI</name>
<evidence type="ECO:0000313" key="2">
    <source>
        <dbReference type="EMBL" id="KFM74588.1"/>
    </source>
</evidence>
<evidence type="ECO:0000256" key="1">
    <source>
        <dbReference type="SAM" id="Phobius"/>
    </source>
</evidence>
<feature type="transmembrane region" description="Helical" evidence="1">
    <location>
        <begin position="26"/>
        <end position="48"/>
    </location>
</feature>
<keyword evidence="3" id="KW-1185">Reference proteome</keyword>
<dbReference type="EMBL" id="KK119063">
    <property type="protein sequence ID" value="KFM74588.1"/>
    <property type="molecule type" value="Genomic_DNA"/>
</dbReference>
<evidence type="ECO:0000313" key="3">
    <source>
        <dbReference type="Proteomes" id="UP000054359"/>
    </source>
</evidence>
<feature type="non-terminal residue" evidence="2">
    <location>
        <position position="130"/>
    </location>
</feature>
<protein>
    <submittedName>
        <fullName evidence="2">Uncharacterized protein</fullName>
    </submittedName>
</protein>
<feature type="transmembrane region" description="Helical" evidence="1">
    <location>
        <begin position="103"/>
        <end position="123"/>
    </location>
</feature>
<accession>A0A087UB49</accession>
<keyword evidence="1" id="KW-1133">Transmembrane helix</keyword>